<keyword evidence="3" id="KW-1185">Reference proteome</keyword>
<dbReference type="EMBL" id="CP110232">
    <property type="protein sequence ID" value="WEG73432.1"/>
    <property type="molecule type" value="Genomic_DNA"/>
</dbReference>
<dbReference type="InterPro" id="IPR023378">
    <property type="entry name" value="YheA/YmcA-like_dom_sf"/>
</dbReference>
<dbReference type="RefSeq" id="WP_275469230.1">
    <property type="nucleotide sequence ID" value="NZ_CP110232.1"/>
</dbReference>
<dbReference type="AlphaFoldDB" id="A0AAF0CVE4"/>
<keyword evidence="1" id="KW-0175">Coiled coil</keyword>
<dbReference type="InterPro" id="IPR010368">
    <property type="entry name" value="Com_YlbF"/>
</dbReference>
<name>A0AAF0CVE4_9ENTE</name>
<evidence type="ECO:0000313" key="3">
    <source>
        <dbReference type="Proteomes" id="UP001179647"/>
    </source>
</evidence>
<feature type="coiled-coil region" evidence="1">
    <location>
        <begin position="92"/>
        <end position="119"/>
    </location>
</feature>
<evidence type="ECO:0000256" key="1">
    <source>
        <dbReference type="SAM" id="Coils"/>
    </source>
</evidence>
<proteinExistence type="predicted"/>
<gene>
    <name evidence="2" type="ORF">OL234_00525</name>
</gene>
<sequence>MLESEPFELDDEVKEALAEVIQLLNNSQVFKEYKAIELKVEGHQGLVSLVEEIKARQKDAVQFAHYGKPVAEKEAIKKADYLTKEFDQHALVIRYREKLREANDVLQHLTKRLEFQFNEQLGTQLYHYLKEHTLDINESKDVTK</sequence>
<organism evidence="2 3">
    <name type="scientific">Vagococcus intermedius</name>
    <dbReference type="NCBI Taxonomy" id="2991418"/>
    <lineage>
        <taxon>Bacteria</taxon>
        <taxon>Bacillati</taxon>
        <taxon>Bacillota</taxon>
        <taxon>Bacilli</taxon>
        <taxon>Lactobacillales</taxon>
        <taxon>Enterococcaceae</taxon>
        <taxon>Vagococcus</taxon>
    </lineage>
</organism>
<evidence type="ECO:0000313" key="2">
    <source>
        <dbReference type="EMBL" id="WEG73432.1"/>
    </source>
</evidence>
<dbReference type="Gene3D" id="1.20.1500.10">
    <property type="entry name" value="YheA/YmcA-like"/>
    <property type="match status" value="1"/>
</dbReference>
<dbReference type="KEGG" id="vie:OL234_00525"/>
<accession>A0AAF0CVE4</accession>
<dbReference type="Pfam" id="PF06133">
    <property type="entry name" value="Com_YlbF"/>
    <property type="match status" value="1"/>
</dbReference>
<reference evidence="2" key="1">
    <citation type="submission" date="2022-10" db="EMBL/GenBank/DDBJ databases">
        <title>Vagococcus sp. isolated from poultry meat.</title>
        <authorList>
            <person name="Johansson P."/>
            <person name="Bjorkroth J."/>
        </authorList>
    </citation>
    <scope>NUCLEOTIDE SEQUENCE</scope>
    <source>
        <strain evidence="2">STAA11</strain>
    </source>
</reference>
<dbReference type="Proteomes" id="UP001179647">
    <property type="component" value="Chromosome"/>
</dbReference>
<protein>
    <submittedName>
        <fullName evidence="2">YlbF family regulator</fullName>
    </submittedName>
</protein>
<dbReference type="SUPFAM" id="SSF158622">
    <property type="entry name" value="YheA/YmcA-like"/>
    <property type="match status" value="1"/>
</dbReference>